<dbReference type="GO" id="GO:0005886">
    <property type="term" value="C:plasma membrane"/>
    <property type="evidence" value="ECO:0007669"/>
    <property type="project" value="TreeGrafter"/>
</dbReference>
<dbReference type="Gene3D" id="3.90.1310.10">
    <property type="entry name" value="Penicillin-binding protein 2a (Domain 2)"/>
    <property type="match status" value="1"/>
</dbReference>
<evidence type="ECO:0008006" key="7">
    <source>
        <dbReference type="Google" id="ProtNLM"/>
    </source>
</evidence>
<dbReference type="GO" id="GO:0008658">
    <property type="term" value="F:penicillin binding"/>
    <property type="evidence" value="ECO:0007669"/>
    <property type="project" value="InterPro"/>
</dbReference>
<feature type="domain" description="Penicillin-binding protein transpeptidase" evidence="3">
    <location>
        <begin position="252"/>
        <end position="552"/>
    </location>
</feature>
<dbReference type="STRING" id="1802519.A2961_02785"/>
<feature type="domain" description="Penicillin-binding protein dimerisation" evidence="4">
    <location>
        <begin position="48"/>
        <end position="207"/>
    </location>
</feature>
<name>A0A1F8BD39_9BACT</name>
<sequence length="570" mass="63232">MKTRIKFILFSFSLFLIAVVARLFYWQIIRSTELTSFAKLQYNYGESILATRGSILSSDGSWLTSNVEGWLLYAEIEKLTLGAKDIANKLAPIFVEDINDKGSLLKETLRIEDLLSRRNAQWVPIKHRLGRFLKEKIEFLGIEGLGFESEELRIYPEGDLAAHTLGFVGKNDSGSDKGYFGLEGFWDLALQGKTGFIERELDALGVPIIHGNETEVSASSGVDLITHIDKGVQLIAQKKLAYAIEKYGANAGTIMIMDPYSGGILANVSYPFYEPQKYYDYGNEYFKDPSVSSTFEPGSIFKILIMASALDLGAVNPDTVCDMCDKAYKIDKYLIETWDRKYFPNSTMTEVIVHSDNVGMVFVAKKVGIDGLYGYLKKFGIGEKTGIDLQGEVSVPLRPKDKWSEIDLATASFGQGVAVTPIQMLAGVAVVANGGNLVRPQVVDKIVRKDWVEDVRPEIVRRVISESTARKIKNMMVEAVKKGEANWTNLKGFKVAGKTGTAQIPVSGHYDTEKTVASFVGFAPSDNPKFVMLITLKEPQSSQWASETAAPLWFDVAKDLFPYLGVQPEE</sequence>
<dbReference type="Pfam" id="PF00905">
    <property type="entry name" value="Transpeptidase"/>
    <property type="match status" value="1"/>
</dbReference>
<evidence type="ECO:0000313" key="6">
    <source>
        <dbReference type="Proteomes" id="UP000177082"/>
    </source>
</evidence>
<dbReference type="Gene3D" id="3.30.450.330">
    <property type="match status" value="1"/>
</dbReference>
<gene>
    <name evidence="5" type="ORF">A2961_02785</name>
</gene>
<dbReference type="AlphaFoldDB" id="A0A1F8BD39"/>
<reference evidence="5 6" key="1">
    <citation type="journal article" date="2016" name="Nat. Commun.">
        <title>Thousands of microbial genomes shed light on interconnected biogeochemical processes in an aquifer system.</title>
        <authorList>
            <person name="Anantharaman K."/>
            <person name="Brown C.T."/>
            <person name="Hug L.A."/>
            <person name="Sharon I."/>
            <person name="Castelle C.J."/>
            <person name="Probst A.J."/>
            <person name="Thomas B.C."/>
            <person name="Singh A."/>
            <person name="Wilkins M.J."/>
            <person name="Karaoz U."/>
            <person name="Brodie E.L."/>
            <person name="Williams K.H."/>
            <person name="Hubbard S.S."/>
            <person name="Banfield J.F."/>
        </authorList>
    </citation>
    <scope>NUCLEOTIDE SEQUENCE [LARGE SCALE GENOMIC DNA]</scope>
</reference>
<dbReference type="PANTHER" id="PTHR30627">
    <property type="entry name" value="PEPTIDOGLYCAN D,D-TRANSPEPTIDASE"/>
    <property type="match status" value="1"/>
</dbReference>
<comment type="caution">
    <text evidence="5">The sequence shown here is derived from an EMBL/GenBank/DDBJ whole genome shotgun (WGS) entry which is preliminary data.</text>
</comment>
<organism evidence="5 6">
    <name type="scientific">Candidatus Woesebacteria bacterium RIFCSPLOWO2_01_FULL_39_21</name>
    <dbReference type="NCBI Taxonomy" id="1802519"/>
    <lineage>
        <taxon>Bacteria</taxon>
        <taxon>Candidatus Woeseibacteriota</taxon>
    </lineage>
</organism>
<evidence type="ECO:0000256" key="1">
    <source>
        <dbReference type="ARBA" id="ARBA00004370"/>
    </source>
</evidence>
<dbReference type="InterPro" id="IPR036138">
    <property type="entry name" value="PBP_dimer_sf"/>
</dbReference>
<dbReference type="InterPro" id="IPR012338">
    <property type="entry name" value="Beta-lactam/transpept-like"/>
</dbReference>
<evidence type="ECO:0000259" key="3">
    <source>
        <dbReference type="Pfam" id="PF00905"/>
    </source>
</evidence>
<dbReference type="Gene3D" id="3.40.710.10">
    <property type="entry name" value="DD-peptidase/beta-lactamase superfamily"/>
    <property type="match status" value="1"/>
</dbReference>
<evidence type="ECO:0000259" key="4">
    <source>
        <dbReference type="Pfam" id="PF03717"/>
    </source>
</evidence>
<evidence type="ECO:0000313" key="5">
    <source>
        <dbReference type="EMBL" id="OGM61966.1"/>
    </source>
</evidence>
<evidence type="ECO:0000256" key="2">
    <source>
        <dbReference type="ARBA" id="ARBA00023136"/>
    </source>
</evidence>
<dbReference type="InterPro" id="IPR001460">
    <property type="entry name" value="PCN-bd_Tpept"/>
</dbReference>
<dbReference type="PANTHER" id="PTHR30627:SF1">
    <property type="entry name" value="PEPTIDOGLYCAN D,D-TRANSPEPTIDASE FTSI"/>
    <property type="match status" value="1"/>
</dbReference>
<protein>
    <recommendedName>
        <fullName evidence="7">Penicillin-binding protein transpeptidase domain-containing protein</fullName>
    </recommendedName>
</protein>
<dbReference type="InterPro" id="IPR005311">
    <property type="entry name" value="PBP_dimer"/>
</dbReference>
<dbReference type="InterPro" id="IPR050515">
    <property type="entry name" value="Beta-lactam/transpept"/>
</dbReference>
<proteinExistence type="predicted"/>
<dbReference type="SUPFAM" id="SSF56601">
    <property type="entry name" value="beta-lactamase/transpeptidase-like"/>
    <property type="match status" value="1"/>
</dbReference>
<dbReference type="Pfam" id="PF03717">
    <property type="entry name" value="PBP_dimer"/>
    <property type="match status" value="1"/>
</dbReference>
<dbReference type="Proteomes" id="UP000177082">
    <property type="component" value="Unassembled WGS sequence"/>
</dbReference>
<comment type="subcellular location">
    <subcellularLocation>
        <location evidence="1">Membrane</location>
    </subcellularLocation>
</comment>
<dbReference type="GO" id="GO:0071555">
    <property type="term" value="P:cell wall organization"/>
    <property type="evidence" value="ECO:0007669"/>
    <property type="project" value="TreeGrafter"/>
</dbReference>
<dbReference type="SUPFAM" id="SSF56519">
    <property type="entry name" value="Penicillin binding protein dimerisation domain"/>
    <property type="match status" value="1"/>
</dbReference>
<accession>A0A1F8BD39</accession>
<dbReference type="EMBL" id="MGHF01000030">
    <property type="protein sequence ID" value="OGM61966.1"/>
    <property type="molecule type" value="Genomic_DNA"/>
</dbReference>
<keyword evidence="2" id="KW-0472">Membrane</keyword>